<dbReference type="EC" id="1.1.1.22" evidence="3 7"/>
<name>A0AA48H3A7_9BACT</name>
<dbReference type="PIRSF" id="PIRSF500134">
    <property type="entry name" value="UDPglc_DH_bac"/>
    <property type="match status" value="1"/>
</dbReference>
<evidence type="ECO:0000256" key="3">
    <source>
        <dbReference type="ARBA" id="ARBA00012954"/>
    </source>
</evidence>
<feature type="binding site" evidence="9">
    <location>
        <position position="275"/>
    </location>
    <ligand>
        <name>substrate</name>
    </ligand>
</feature>
<evidence type="ECO:0000256" key="4">
    <source>
        <dbReference type="ARBA" id="ARBA00023002"/>
    </source>
</evidence>
<dbReference type="Pfam" id="PF03720">
    <property type="entry name" value="UDPG_MGDP_dh_C"/>
    <property type="match status" value="1"/>
</dbReference>
<dbReference type="InterPro" id="IPR014026">
    <property type="entry name" value="UDP-Glc/GDP-Man_DH_dimer"/>
</dbReference>
<dbReference type="Pfam" id="PF00984">
    <property type="entry name" value="UDPG_MGDP_dh"/>
    <property type="match status" value="1"/>
</dbReference>
<dbReference type="PANTHER" id="PTHR43750">
    <property type="entry name" value="UDP-GLUCOSE 6-DEHYDROGENASE TUAD"/>
    <property type="match status" value="1"/>
</dbReference>
<dbReference type="GO" id="GO:0003979">
    <property type="term" value="F:UDP-glucose 6-dehydrogenase activity"/>
    <property type="evidence" value="ECO:0007669"/>
    <property type="project" value="UniProtKB-EC"/>
</dbReference>
<dbReference type="SUPFAM" id="SSF48179">
    <property type="entry name" value="6-phosphogluconate dehydrogenase C-terminal domain-like"/>
    <property type="match status" value="1"/>
</dbReference>
<dbReference type="InterPro" id="IPR001732">
    <property type="entry name" value="UDP-Glc/GDP-Man_DH_N"/>
</dbReference>
<evidence type="ECO:0000256" key="8">
    <source>
        <dbReference type="PIRSR" id="PIRSR500134-1"/>
    </source>
</evidence>
<dbReference type="GO" id="GO:0000271">
    <property type="term" value="P:polysaccharide biosynthetic process"/>
    <property type="evidence" value="ECO:0007669"/>
    <property type="project" value="InterPro"/>
</dbReference>
<evidence type="ECO:0000313" key="13">
    <source>
        <dbReference type="Proteomes" id="UP001228113"/>
    </source>
</evidence>
<evidence type="ECO:0000256" key="5">
    <source>
        <dbReference type="ARBA" id="ARBA00023027"/>
    </source>
</evidence>
<dbReference type="SUPFAM" id="SSF52413">
    <property type="entry name" value="UDP-glucose/GDP-mannose dehydrogenase C-terminal domain"/>
    <property type="match status" value="1"/>
</dbReference>
<evidence type="ECO:0000256" key="2">
    <source>
        <dbReference type="ARBA" id="ARBA00006601"/>
    </source>
</evidence>
<feature type="binding site" evidence="10">
    <location>
        <position position="86"/>
    </location>
    <ligand>
        <name>NAD(+)</name>
        <dbReference type="ChEBI" id="CHEBI:57540"/>
    </ligand>
</feature>
<dbReference type="EMBL" id="AP027081">
    <property type="protein sequence ID" value="BDU75223.1"/>
    <property type="molecule type" value="Genomic_DNA"/>
</dbReference>
<comment type="pathway">
    <text evidence="1">Nucleotide-sugar biosynthesis; UDP-alpha-D-glucuronate biosynthesis; UDP-alpha-D-glucuronate from UDP-alpha-D-glucose: step 1/1.</text>
</comment>
<evidence type="ECO:0000313" key="12">
    <source>
        <dbReference type="EMBL" id="BDU75223.1"/>
    </source>
</evidence>
<dbReference type="SMART" id="SM00984">
    <property type="entry name" value="UDPG_MGDP_dh_C"/>
    <property type="match status" value="1"/>
</dbReference>
<dbReference type="NCBIfam" id="TIGR03026">
    <property type="entry name" value="NDP-sugDHase"/>
    <property type="match status" value="1"/>
</dbReference>
<comment type="catalytic activity">
    <reaction evidence="6 7">
        <text>UDP-alpha-D-glucose + 2 NAD(+) + H2O = UDP-alpha-D-glucuronate + 2 NADH + 3 H(+)</text>
        <dbReference type="Rhea" id="RHEA:23596"/>
        <dbReference type="ChEBI" id="CHEBI:15377"/>
        <dbReference type="ChEBI" id="CHEBI:15378"/>
        <dbReference type="ChEBI" id="CHEBI:57540"/>
        <dbReference type="ChEBI" id="CHEBI:57945"/>
        <dbReference type="ChEBI" id="CHEBI:58052"/>
        <dbReference type="ChEBI" id="CHEBI:58885"/>
        <dbReference type="EC" id="1.1.1.22"/>
    </reaction>
</comment>
<reference evidence="12" key="1">
    <citation type="journal article" date="2023" name="Int. J. Syst. Evol. Microbiol.">
        <title>Mesoterricola silvestris gen. nov., sp. nov., Mesoterricola sediminis sp. nov., Geothrix oryzae sp. nov., Geothrix edaphica sp. nov., Geothrix rubra sp. nov., and Geothrix limicola sp. nov., six novel members of Acidobacteriota isolated from soils.</title>
        <authorList>
            <person name="Itoh H."/>
            <person name="Sugisawa Y."/>
            <person name="Mise K."/>
            <person name="Xu Z."/>
            <person name="Kuniyasu M."/>
            <person name="Ushijima N."/>
            <person name="Kawano K."/>
            <person name="Kobayashi E."/>
            <person name="Shiratori Y."/>
            <person name="Masuda Y."/>
            <person name="Senoo K."/>
        </authorList>
    </citation>
    <scope>NUCLEOTIDE SEQUENCE</scope>
    <source>
        <strain evidence="12">W786</strain>
    </source>
</reference>
<feature type="binding site" evidence="9">
    <location>
        <position position="338"/>
    </location>
    <ligand>
        <name>substrate</name>
    </ligand>
</feature>
<comment type="similarity">
    <text evidence="2 7">Belongs to the UDP-glucose/GDP-mannose dehydrogenase family.</text>
</comment>
<evidence type="ECO:0000256" key="7">
    <source>
        <dbReference type="PIRNR" id="PIRNR000124"/>
    </source>
</evidence>
<dbReference type="InterPro" id="IPR017476">
    <property type="entry name" value="UDP-Glc/GDP-Man"/>
</dbReference>
<organism evidence="12 13">
    <name type="scientific">Mesoterricola sediminis</name>
    <dbReference type="NCBI Taxonomy" id="2927980"/>
    <lineage>
        <taxon>Bacteria</taxon>
        <taxon>Pseudomonadati</taxon>
        <taxon>Acidobacteriota</taxon>
        <taxon>Holophagae</taxon>
        <taxon>Holophagales</taxon>
        <taxon>Holophagaceae</taxon>
        <taxon>Mesoterricola</taxon>
    </lineage>
</organism>
<feature type="binding site" evidence="10">
    <location>
        <position position="345"/>
    </location>
    <ligand>
        <name>NAD(+)</name>
        <dbReference type="ChEBI" id="CHEBI:57540"/>
    </ligand>
</feature>
<feature type="active site" description="Nucleophile" evidence="8">
    <location>
        <position position="278"/>
    </location>
</feature>
<dbReference type="InterPro" id="IPR028357">
    <property type="entry name" value="UDPglc_DH_bac"/>
</dbReference>
<evidence type="ECO:0000256" key="10">
    <source>
        <dbReference type="PIRSR" id="PIRSR500134-3"/>
    </source>
</evidence>
<feature type="binding site" evidence="10">
    <location>
        <position position="35"/>
    </location>
    <ligand>
        <name>NAD(+)</name>
        <dbReference type="ChEBI" id="CHEBI:57540"/>
    </ligand>
</feature>
<evidence type="ECO:0000259" key="11">
    <source>
        <dbReference type="SMART" id="SM00984"/>
    </source>
</evidence>
<keyword evidence="5 7" id="KW-0520">NAD</keyword>
<dbReference type="PIRSF" id="PIRSF000124">
    <property type="entry name" value="UDPglc_GDPman_dh"/>
    <property type="match status" value="1"/>
</dbReference>
<sequence>MKVAVFGCGYVGLVTGACLSALGHQVECVDVDPRKVETINRGETPIFEPGLEAMLKENLAAGRFRATLDAQGALEGARLSMIAVGTPDRDGHIDLSFVEGVARTIGAHLRTAPDDHTVVVKSTVVPGTTLGLVARTLEAASGRVAGEDFGVAMNPEFLREGFAVQDFMEPDRIVLGHLGVQAGQALEALYAGFACPKLHVNPTEAEFIKYASNALLATCISFANELYTLCEATPGADGRKVLEILHMDRRLTPVHQGEAVRPGLLSYLFGGVGYGGSCLPKDLNAITAMARERGLPAPLLDQVVAVNRRRPAAIVDRLARELGGLQGRTVALLGLAFKPGTDDWRHSPSQPLVDALLAQGATVRAWDPLVDAGAVAAWGGRVALHRTSAVLAGAHAAVLATAWPELTAWPWADLVGTMATPVVLDGRNALEHVAWPGSVRYVPVGRGPALASREHHVHG</sequence>
<dbReference type="SUPFAM" id="SSF51735">
    <property type="entry name" value="NAD(P)-binding Rossmann-fold domains"/>
    <property type="match status" value="1"/>
</dbReference>
<dbReference type="KEGG" id="msea:METESE_01810"/>
<feature type="binding site" evidence="10">
    <location>
        <position position="30"/>
    </location>
    <ligand>
        <name>NAD(+)</name>
        <dbReference type="ChEBI" id="CHEBI:57540"/>
    </ligand>
</feature>
<feature type="binding site" evidence="9">
    <location>
        <begin position="267"/>
        <end position="271"/>
    </location>
    <ligand>
        <name>substrate</name>
    </ligand>
</feature>
<evidence type="ECO:0000256" key="1">
    <source>
        <dbReference type="ARBA" id="ARBA00004701"/>
    </source>
</evidence>
<dbReference type="Gene3D" id="1.20.5.100">
    <property type="entry name" value="Cytochrome c1, transmembrane anchor, C-terminal"/>
    <property type="match status" value="1"/>
</dbReference>
<evidence type="ECO:0000256" key="9">
    <source>
        <dbReference type="PIRSR" id="PIRSR500134-2"/>
    </source>
</evidence>
<dbReference type="AlphaFoldDB" id="A0AA48H3A7"/>
<evidence type="ECO:0000256" key="6">
    <source>
        <dbReference type="ARBA" id="ARBA00047473"/>
    </source>
</evidence>
<dbReference type="InterPro" id="IPR014027">
    <property type="entry name" value="UDP-Glc/GDP-Man_DH_C"/>
</dbReference>
<proteinExistence type="inferred from homology"/>
<dbReference type="RefSeq" id="WP_243330084.1">
    <property type="nucleotide sequence ID" value="NZ_AP027081.1"/>
</dbReference>
<dbReference type="PROSITE" id="PS51257">
    <property type="entry name" value="PROKAR_LIPOPROTEIN"/>
    <property type="match status" value="1"/>
</dbReference>
<dbReference type="Pfam" id="PF03721">
    <property type="entry name" value="UDPG_MGDP_dh_N"/>
    <property type="match status" value="1"/>
</dbReference>
<dbReference type="Proteomes" id="UP001228113">
    <property type="component" value="Chromosome"/>
</dbReference>
<gene>
    <name evidence="12" type="ORF">METESE_01810</name>
</gene>
<accession>A0AA48H3A7</accession>
<protein>
    <recommendedName>
        <fullName evidence="3 7">UDP-glucose 6-dehydrogenase</fullName>
        <ecNumber evidence="3 7">1.1.1.22</ecNumber>
    </recommendedName>
</protein>
<dbReference type="InterPro" id="IPR036220">
    <property type="entry name" value="UDP-Glc/GDP-Man_DH_C_sf"/>
</dbReference>
<feature type="binding site" evidence="9">
    <location>
        <begin position="157"/>
        <end position="160"/>
    </location>
    <ligand>
        <name>substrate</name>
    </ligand>
</feature>
<feature type="domain" description="UDP-glucose/GDP-mannose dehydrogenase C-terminal" evidence="11">
    <location>
        <begin position="331"/>
        <end position="432"/>
    </location>
</feature>
<keyword evidence="13" id="KW-1185">Reference proteome</keyword>
<dbReference type="Gene3D" id="3.40.50.720">
    <property type="entry name" value="NAD(P)-binding Rossmann-like Domain"/>
    <property type="match status" value="2"/>
</dbReference>
<feature type="binding site" evidence="10">
    <location>
        <position position="281"/>
    </location>
    <ligand>
        <name>NAD(+)</name>
        <dbReference type="ChEBI" id="CHEBI:57540"/>
    </ligand>
</feature>
<dbReference type="GO" id="GO:0051287">
    <property type="term" value="F:NAD binding"/>
    <property type="evidence" value="ECO:0007669"/>
    <property type="project" value="InterPro"/>
</dbReference>
<dbReference type="InterPro" id="IPR036291">
    <property type="entry name" value="NAD(P)-bd_dom_sf"/>
</dbReference>
<feature type="binding site" evidence="10">
    <location>
        <position position="123"/>
    </location>
    <ligand>
        <name>NAD(+)</name>
        <dbReference type="ChEBI" id="CHEBI:57540"/>
    </ligand>
</feature>
<keyword evidence="4 7" id="KW-0560">Oxidoreductase</keyword>
<dbReference type="InterPro" id="IPR008927">
    <property type="entry name" value="6-PGluconate_DH-like_C_sf"/>
</dbReference>
<feature type="binding site" evidence="10">
    <location>
        <position position="160"/>
    </location>
    <ligand>
        <name>NAD(+)</name>
        <dbReference type="ChEBI" id="CHEBI:57540"/>
    </ligand>
</feature>
<feature type="binding site" evidence="9">
    <location>
        <position position="209"/>
    </location>
    <ligand>
        <name>substrate</name>
    </ligand>
</feature>
<dbReference type="PANTHER" id="PTHR43750:SF1">
    <property type="entry name" value="GDP-MANNOSE 6-DEHYDROGENASE"/>
    <property type="match status" value="1"/>
</dbReference>